<proteinExistence type="predicted"/>
<protein>
    <recommendedName>
        <fullName evidence="4">Lipoprotein</fullName>
    </recommendedName>
</protein>
<comment type="caution">
    <text evidence="2">The sequence shown here is derived from an EMBL/GenBank/DDBJ whole genome shotgun (WGS) entry which is preliminary data.</text>
</comment>
<dbReference type="EMBL" id="JBHMBW010000006">
    <property type="protein sequence ID" value="MFB9623357.1"/>
    <property type="molecule type" value="Genomic_DNA"/>
</dbReference>
<gene>
    <name evidence="2" type="ORF">ACFFSA_09725</name>
</gene>
<reference evidence="2 3" key="1">
    <citation type="submission" date="2024-09" db="EMBL/GenBank/DDBJ databases">
        <authorList>
            <person name="Sun Q."/>
            <person name="Mori K."/>
        </authorList>
    </citation>
    <scope>NUCLEOTIDE SEQUENCE [LARGE SCALE GENOMIC DNA]</scope>
    <source>
        <strain evidence="2 3">JCM 3143</strain>
    </source>
</reference>
<dbReference type="RefSeq" id="WP_344991007.1">
    <property type="nucleotide sequence ID" value="NZ_BAAAXV010000005.1"/>
</dbReference>
<name>A0ABV5RVQ9_9ACTN</name>
<keyword evidence="1" id="KW-0732">Signal</keyword>
<feature type="signal peptide" evidence="1">
    <location>
        <begin position="1"/>
        <end position="22"/>
    </location>
</feature>
<keyword evidence="3" id="KW-1185">Reference proteome</keyword>
<accession>A0ABV5RVQ9</accession>
<feature type="chain" id="PRO_5045494496" description="Lipoprotein" evidence="1">
    <location>
        <begin position="23"/>
        <end position="146"/>
    </location>
</feature>
<sequence length="146" mass="15622">MRARRHASPAVLLCVAAMTACATAPAPATLEAAARQLDTDAGTLLTASELHLSPASQEPDGSCVPGQVRRYFRAESDLADVSAGLLERLHAMGYDQVVDDLDLRDEEQEVAVLRNPRTRLTFELTVLSGEKPGVLLVGKTTCYATD</sequence>
<evidence type="ECO:0008006" key="4">
    <source>
        <dbReference type="Google" id="ProtNLM"/>
    </source>
</evidence>
<organism evidence="2 3">
    <name type="scientific">Nonomuraea helvata</name>
    <dbReference type="NCBI Taxonomy" id="37484"/>
    <lineage>
        <taxon>Bacteria</taxon>
        <taxon>Bacillati</taxon>
        <taxon>Actinomycetota</taxon>
        <taxon>Actinomycetes</taxon>
        <taxon>Streptosporangiales</taxon>
        <taxon>Streptosporangiaceae</taxon>
        <taxon>Nonomuraea</taxon>
    </lineage>
</organism>
<evidence type="ECO:0000256" key="1">
    <source>
        <dbReference type="SAM" id="SignalP"/>
    </source>
</evidence>
<evidence type="ECO:0000313" key="2">
    <source>
        <dbReference type="EMBL" id="MFB9623357.1"/>
    </source>
</evidence>
<evidence type="ECO:0000313" key="3">
    <source>
        <dbReference type="Proteomes" id="UP001589532"/>
    </source>
</evidence>
<dbReference type="Proteomes" id="UP001589532">
    <property type="component" value="Unassembled WGS sequence"/>
</dbReference>
<dbReference type="PROSITE" id="PS51257">
    <property type="entry name" value="PROKAR_LIPOPROTEIN"/>
    <property type="match status" value="1"/>
</dbReference>